<dbReference type="RefSeq" id="WP_344341773.1">
    <property type="nucleotide sequence ID" value="NZ_BAAAQT010000005.1"/>
</dbReference>
<evidence type="ECO:0000313" key="5">
    <source>
        <dbReference type="EMBL" id="GAA2172936.1"/>
    </source>
</evidence>
<accession>A0ABN3API8</accession>
<dbReference type="InterPro" id="IPR025736">
    <property type="entry name" value="PucR_C-HTH_dom"/>
</dbReference>
<gene>
    <name evidence="5" type="ORF">GCM10009846_12860</name>
</gene>
<evidence type="ECO:0000313" key="6">
    <source>
        <dbReference type="Proteomes" id="UP001501599"/>
    </source>
</evidence>
<evidence type="ECO:0000259" key="4">
    <source>
        <dbReference type="Pfam" id="PF17853"/>
    </source>
</evidence>
<protein>
    <submittedName>
        <fullName evidence="5">Helix-turn-helix domain-containing protein</fullName>
    </submittedName>
</protein>
<dbReference type="InterPro" id="IPR051448">
    <property type="entry name" value="CdaR-like_regulators"/>
</dbReference>
<proteinExistence type="inferred from homology"/>
<dbReference type="InterPro" id="IPR041522">
    <property type="entry name" value="CdaR_GGDEF"/>
</dbReference>
<feature type="region of interest" description="Disordered" evidence="2">
    <location>
        <begin position="1"/>
        <end position="26"/>
    </location>
</feature>
<name>A0ABN3API8_9MICO</name>
<dbReference type="EMBL" id="BAAAQT010000005">
    <property type="protein sequence ID" value="GAA2172936.1"/>
    <property type="molecule type" value="Genomic_DNA"/>
</dbReference>
<dbReference type="InterPro" id="IPR042070">
    <property type="entry name" value="PucR_C-HTH_sf"/>
</dbReference>
<dbReference type="Gene3D" id="1.10.10.2840">
    <property type="entry name" value="PucR C-terminal helix-turn-helix domain"/>
    <property type="match status" value="1"/>
</dbReference>
<feature type="domain" description="CdaR GGDEF-like" evidence="4">
    <location>
        <begin position="331"/>
        <end position="443"/>
    </location>
</feature>
<dbReference type="PANTHER" id="PTHR33744">
    <property type="entry name" value="CARBOHYDRATE DIACID REGULATOR"/>
    <property type="match status" value="1"/>
</dbReference>
<comment type="caution">
    <text evidence="5">The sequence shown here is derived from an EMBL/GenBank/DDBJ whole genome shotgun (WGS) entry which is preliminary data.</text>
</comment>
<evidence type="ECO:0000259" key="3">
    <source>
        <dbReference type="Pfam" id="PF13556"/>
    </source>
</evidence>
<reference evidence="5 6" key="1">
    <citation type="journal article" date="2019" name="Int. J. Syst. Evol. Microbiol.">
        <title>The Global Catalogue of Microorganisms (GCM) 10K type strain sequencing project: providing services to taxonomists for standard genome sequencing and annotation.</title>
        <authorList>
            <consortium name="The Broad Institute Genomics Platform"/>
            <consortium name="The Broad Institute Genome Sequencing Center for Infectious Disease"/>
            <person name="Wu L."/>
            <person name="Ma J."/>
        </authorList>
    </citation>
    <scope>NUCLEOTIDE SEQUENCE [LARGE SCALE GENOMIC DNA]</scope>
    <source>
        <strain evidence="5 6">JCM 16026</strain>
    </source>
</reference>
<sequence>MLPSSRIDGTLEAPARGAAQPAPWPRPTLSRMLDDLGTTFLSPLAPLPDPSRRIGGVLVYDPLDTQAVPHGAVVLGVGLADGPQLRAVLGIAGAQGASAIVLREPVVVDDETAGVAEQHGVALLGLTRGASWAQLSAMVGSLLAASQEAPAGGTIGGLPSGDLFTLANAISALLDAPITIEDRSSRVIAFSSRQDGADPSRIATILERQVPERYSRMLTEAGFFKTLYSSQDPAYIDLTVDGEELKTRAALAVRAGDEILGSIWAAVTEPLSPERTAALRDAAKVVALHMLRIRAGADVTHRMRADVLSTALEGREGSAYALERLGIADEHVAVFAAGIVGDDESLDEASGREARRQRIADAIVVHLAAVHPKASAALMGGTIYGLIPVRSPEQGEAQAARLAGDFLARIGEGSGLAIGIGRITSGARGLVHSREGAERALRVLMQQASPARVALFSDVHVESLLLELRDRFAVGGEWATGPVARLLEHDREHDSEFVETLRVWLDSMGDVSTAAERLHIHPNTFRYRLRRLAEVGDMDLGDADARFAAQLQLRIVPELVRRA</sequence>
<dbReference type="PANTHER" id="PTHR33744:SF17">
    <property type="entry name" value="CONSERVED PROTEIN"/>
    <property type="match status" value="1"/>
</dbReference>
<organism evidence="5 6">
    <name type="scientific">Agrococcus versicolor</name>
    <dbReference type="NCBI Taxonomy" id="501482"/>
    <lineage>
        <taxon>Bacteria</taxon>
        <taxon>Bacillati</taxon>
        <taxon>Actinomycetota</taxon>
        <taxon>Actinomycetes</taxon>
        <taxon>Micrococcales</taxon>
        <taxon>Microbacteriaceae</taxon>
        <taxon>Agrococcus</taxon>
    </lineage>
</organism>
<keyword evidence="6" id="KW-1185">Reference proteome</keyword>
<dbReference type="Pfam" id="PF17853">
    <property type="entry name" value="GGDEF_2"/>
    <property type="match status" value="1"/>
</dbReference>
<dbReference type="Pfam" id="PF13556">
    <property type="entry name" value="HTH_30"/>
    <property type="match status" value="1"/>
</dbReference>
<comment type="similarity">
    <text evidence="1">Belongs to the CdaR family.</text>
</comment>
<evidence type="ECO:0000256" key="1">
    <source>
        <dbReference type="ARBA" id="ARBA00006754"/>
    </source>
</evidence>
<dbReference type="Proteomes" id="UP001501599">
    <property type="component" value="Unassembled WGS sequence"/>
</dbReference>
<evidence type="ECO:0000256" key="2">
    <source>
        <dbReference type="SAM" id="MobiDB-lite"/>
    </source>
</evidence>
<feature type="domain" description="PucR C-terminal helix-turn-helix" evidence="3">
    <location>
        <begin position="498"/>
        <end position="555"/>
    </location>
</feature>